<dbReference type="CDD" id="cd20071">
    <property type="entry name" value="SET_SMYD"/>
    <property type="match status" value="1"/>
</dbReference>
<comment type="caution">
    <text evidence="2">The sequence shown here is derived from an EMBL/GenBank/DDBJ whole genome shotgun (WGS) entry which is preliminary data.</text>
</comment>
<keyword evidence="3" id="KW-1185">Reference proteome</keyword>
<accession>A0A8H7QBS3</accession>
<dbReference type="OrthoDB" id="1028014at2759"/>
<dbReference type="GO" id="GO:0005634">
    <property type="term" value="C:nucleus"/>
    <property type="evidence" value="ECO:0007669"/>
    <property type="project" value="TreeGrafter"/>
</dbReference>
<dbReference type="PANTHER" id="PTHR12197:SF294">
    <property type="entry name" value="POTENTIAL PROTEIN LYSINE METHYLTRANSFERASE SET6"/>
    <property type="match status" value="1"/>
</dbReference>
<protein>
    <recommendedName>
        <fullName evidence="1">SET domain-containing protein</fullName>
    </recommendedName>
</protein>
<proteinExistence type="predicted"/>
<dbReference type="EMBL" id="JAEPRA010000001">
    <property type="protein sequence ID" value="KAG2189491.1"/>
    <property type="molecule type" value="Genomic_DNA"/>
</dbReference>
<dbReference type="InterPro" id="IPR050869">
    <property type="entry name" value="H3K4_H4K5_MeTrfase"/>
</dbReference>
<dbReference type="InterPro" id="IPR046341">
    <property type="entry name" value="SET_dom_sf"/>
</dbReference>
<reference evidence="2" key="1">
    <citation type="submission" date="2020-12" db="EMBL/GenBank/DDBJ databases">
        <title>Metabolic potential, ecology and presence of endohyphal bacteria is reflected in genomic diversity of Mucoromycotina.</title>
        <authorList>
            <person name="Muszewska A."/>
            <person name="Okrasinska A."/>
            <person name="Steczkiewicz K."/>
            <person name="Drgas O."/>
            <person name="Orlowska M."/>
            <person name="Perlinska-Lenart U."/>
            <person name="Aleksandrzak-Piekarczyk T."/>
            <person name="Szatraj K."/>
            <person name="Zielenkiewicz U."/>
            <person name="Pilsyk S."/>
            <person name="Malc E."/>
            <person name="Mieczkowski P."/>
            <person name="Kruszewska J.S."/>
            <person name="Biernat P."/>
            <person name="Pawlowska J."/>
        </authorList>
    </citation>
    <scope>NUCLEOTIDE SEQUENCE</scope>
    <source>
        <strain evidence="2">WA0000051536</strain>
    </source>
</reference>
<feature type="domain" description="SET" evidence="1">
    <location>
        <begin position="2"/>
        <end position="369"/>
    </location>
</feature>
<dbReference type="Gene3D" id="2.170.270.10">
    <property type="entry name" value="SET domain"/>
    <property type="match status" value="1"/>
</dbReference>
<organism evidence="2 3">
    <name type="scientific">Umbelopsis vinacea</name>
    <dbReference type="NCBI Taxonomy" id="44442"/>
    <lineage>
        <taxon>Eukaryota</taxon>
        <taxon>Fungi</taxon>
        <taxon>Fungi incertae sedis</taxon>
        <taxon>Mucoromycota</taxon>
        <taxon>Mucoromycotina</taxon>
        <taxon>Umbelopsidomycetes</taxon>
        <taxon>Umbelopsidales</taxon>
        <taxon>Umbelopsidaceae</taxon>
        <taxon>Umbelopsis</taxon>
    </lineage>
</organism>
<dbReference type="AlphaFoldDB" id="A0A8H7QBS3"/>
<dbReference type="PROSITE" id="PS50280">
    <property type="entry name" value="SET"/>
    <property type="match status" value="1"/>
</dbReference>
<dbReference type="InterPro" id="IPR001214">
    <property type="entry name" value="SET_dom"/>
</dbReference>
<evidence type="ECO:0000259" key="1">
    <source>
        <dbReference type="PROSITE" id="PS50280"/>
    </source>
</evidence>
<sequence>MGSVQVTTISGRGRAYCATASIAKGETVLTSSPIASIVSQEWLPETCLWCFHCSYPRRNKVRAIAHQDIKRRKTPFQGAGFCSDSCKELAVTSNYAGEWESVQQAYLALDHEYRAREQHEGIATPAASEVDVGDYFGGHVDTNGSETEEATDINDSVKSKEYIDRVWNLAIRDSGLLANTETFVPESERVDMCKLIATCLIRNYYSESSTSDPSLQNFDSLMHMQCNEVTRFQDLYRKMEVAGSTVIPATALQSFEDASKYLPEDIMQDIQLYLFFSAAFEKTNIGIPWAFDHTLFRQVLYREMSNSFGIWDPSEGSEQELLGWALHPKAVYFNHSCEPNIRKVRQGRNMVFIAEQNIEQGDELCIAYGSVAEPVDERRTRLLDNYSFWCQCSRCTREST</sequence>
<evidence type="ECO:0000313" key="3">
    <source>
        <dbReference type="Proteomes" id="UP000612746"/>
    </source>
</evidence>
<dbReference type="PANTHER" id="PTHR12197">
    <property type="entry name" value="HISTONE-LYSINE N-METHYLTRANSFERASE SMYD"/>
    <property type="match status" value="1"/>
</dbReference>
<name>A0A8H7QBS3_9FUNG</name>
<gene>
    <name evidence="2" type="ORF">INT44_004633</name>
</gene>
<evidence type="ECO:0000313" key="2">
    <source>
        <dbReference type="EMBL" id="KAG2189491.1"/>
    </source>
</evidence>
<dbReference type="SUPFAM" id="SSF82199">
    <property type="entry name" value="SET domain"/>
    <property type="match status" value="2"/>
</dbReference>
<dbReference type="Proteomes" id="UP000612746">
    <property type="component" value="Unassembled WGS sequence"/>
</dbReference>
<dbReference type="Pfam" id="PF00856">
    <property type="entry name" value="SET"/>
    <property type="match status" value="1"/>
</dbReference>